<organism evidence="1 2">
    <name type="scientific">Planococcus faecalis</name>
    <dbReference type="NCBI Taxonomy" id="1598147"/>
    <lineage>
        <taxon>Bacteria</taxon>
        <taxon>Bacillati</taxon>
        <taxon>Bacillota</taxon>
        <taxon>Bacilli</taxon>
        <taxon>Bacillales</taxon>
        <taxon>Caryophanaceae</taxon>
        <taxon>Planococcus</taxon>
    </lineage>
</organism>
<proteinExistence type="predicted"/>
<sequence length="93" mass="10969">MDQDACFNFKITTTHGEVPNGLIPEFNGIIYYIQTDFAQTKQEHEVAVQLVVDQLLTEDDDKYTSWKEIKREILIFSRMSQVTLVSFRVRYVY</sequence>
<dbReference type="RefSeq" id="WP_071154195.1">
    <property type="nucleotide sequence ID" value="NZ_CP019401.1"/>
</dbReference>
<protein>
    <submittedName>
        <fullName evidence="1">Uncharacterized protein</fullName>
    </submittedName>
</protein>
<accession>A0ABM6ITQ5</accession>
<dbReference type="EMBL" id="CP019401">
    <property type="protein sequence ID" value="AQU79740.1"/>
    <property type="molecule type" value="Genomic_DNA"/>
</dbReference>
<name>A0ABM6ITQ5_9BACL</name>
<gene>
    <name evidence="1" type="ORF">AJGP001_10895</name>
</gene>
<reference evidence="1 2" key="1">
    <citation type="submission" date="2017-01" db="EMBL/GenBank/DDBJ databases">
        <title>Planococcus faecalis genome complete sequence.</title>
        <authorList>
            <person name="Lee P.C."/>
        </authorList>
    </citation>
    <scope>NUCLEOTIDE SEQUENCE [LARGE SCALE GENOMIC DNA]</scope>
    <source>
        <strain evidence="1 2">AJ003</strain>
    </source>
</reference>
<evidence type="ECO:0000313" key="1">
    <source>
        <dbReference type="EMBL" id="AQU79740.1"/>
    </source>
</evidence>
<keyword evidence="2" id="KW-1185">Reference proteome</keyword>
<dbReference type="Proteomes" id="UP000189661">
    <property type="component" value="Chromosome"/>
</dbReference>
<evidence type="ECO:0000313" key="2">
    <source>
        <dbReference type="Proteomes" id="UP000189661"/>
    </source>
</evidence>